<protein>
    <submittedName>
        <fullName evidence="3">SDR family NAD(P)-dependent oxidoreductase</fullName>
    </submittedName>
</protein>
<evidence type="ECO:0000313" key="3">
    <source>
        <dbReference type="EMBL" id="MDH6061944.1"/>
    </source>
</evidence>
<dbReference type="PANTHER" id="PTHR43157:SF31">
    <property type="entry name" value="PHOSPHATIDYLINOSITOL-GLYCAN BIOSYNTHESIS CLASS F PROTEIN"/>
    <property type="match status" value="1"/>
</dbReference>
<keyword evidence="4" id="KW-1185">Reference proteome</keyword>
<proteinExistence type="predicted"/>
<dbReference type="PANTHER" id="PTHR43157">
    <property type="entry name" value="PHOSPHATIDYLINOSITOL-GLYCAN BIOSYNTHESIS CLASS F PROTEIN-RELATED"/>
    <property type="match status" value="1"/>
</dbReference>
<dbReference type="PRINTS" id="PR00081">
    <property type="entry name" value="GDHRDH"/>
</dbReference>
<dbReference type="Gene3D" id="2.60.120.620">
    <property type="entry name" value="q2cbj1_9rhob like domain"/>
    <property type="match status" value="1"/>
</dbReference>
<dbReference type="Pfam" id="PF05721">
    <property type="entry name" value="PhyH"/>
    <property type="match status" value="1"/>
</dbReference>
<dbReference type="SUPFAM" id="SSF51197">
    <property type="entry name" value="Clavaminate synthase-like"/>
    <property type="match status" value="1"/>
</dbReference>
<dbReference type="EMBL" id="JANQDH010000114">
    <property type="protein sequence ID" value="MDH6061944.1"/>
    <property type="molecule type" value="Genomic_DNA"/>
</dbReference>
<evidence type="ECO:0000256" key="1">
    <source>
        <dbReference type="ARBA" id="ARBA00023002"/>
    </source>
</evidence>
<accession>A0AA43GUE6</accession>
<dbReference type="Pfam" id="PF00106">
    <property type="entry name" value="adh_short"/>
    <property type="match status" value="1"/>
</dbReference>
<gene>
    <name evidence="3" type="ORF">NWP17_16130</name>
</gene>
<feature type="transmembrane region" description="Helical" evidence="2">
    <location>
        <begin position="329"/>
        <end position="350"/>
    </location>
</feature>
<name>A0AA43GUE6_9CYAN</name>
<sequence>MNSDLQKVCIVTGGNSGVGLMTALSLAQKGYHVFIGCRSMTKATQALKYICDNSGNNKVEFLPLNLASLKSVRQFVDLFTARQLPLHILVNNAGIFHHRGTTEEGFELIWGTNYLGHFLLTYLLLEKLQVSAPSRIVMVSSDLALSPQHIPWDLLVKTTPFNFLQLYSVSKLCLLLLTTELAKQLHHRHVTVNAVHPGFVQSNITIGHRVSKYLGLGITPEQGAKSSLFCATSRELQQVTGKFFNPECQEITLPKIVTDITIVKQLWERSLIWTGCQHHQGNVVKNYDNYDNFTEITGPYALKLDSKEIADITKTIFADVLPKPPHRLLFLRLLGLVFKLKFGSFFLLLFQLKKQQFNMERHIDSPAVWKLCHDENLLAKLQEYLGEEIVLWRSELWANYPAQQLIPFWHEDSYPKLLVGEGKTINIYIALTEVNEFNGFEFIPNHDITDELAVKVTDPFSGNNFFEITDELAAKAVKVVLKPGEFVMFTDSLIHRSVCNTSGQTRLSLTLRLTQPTKHINSGYNPNFQGTVLLVSMN</sequence>
<dbReference type="InterPro" id="IPR002347">
    <property type="entry name" value="SDR_fam"/>
</dbReference>
<evidence type="ECO:0000256" key="2">
    <source>
        <dbReference type="SAM" id="Phobius"/>
    </source>
</evidence>
<dbReference type="SUPFAM" id="SSF51735">
    <property type="entry name" value="NAD(P)-binding Rossmann-fold domains"/>
    <property type="match status" value="1"/>
</dbReference>
<dbReference type="InterPro" id="IPR036291">
    <property type="entry name" value="NAD(P)-bd_dom_sf"/>
</dbReference>
<reference evidence="3 4" key="1">
    <citation type="journal article" date="2023" name="J. Phycol.">
        <title>Chrysosporum ovalisporum is synonymous with the true-branching cyanobacterium Umezakia natans (Nostocales/Aphanizomenonaceae).</title>
        <authorList>
            <person name="McGregor G.B."/>
            <person name="Sendall B.C."/>
            <person name="Niiyama Y."/>
            <person name="Tuji A."/>
            <person name="Willis A."/>
        </authorList>
    </citation>
    <scope>NUCLEOTIDE SEQUENCE [LARGE SCALE GENOMIC DNA]</scope>
    <source>
        <strain evidence="3 4">ANA360D</strain>
    </source>
</reference>
<keyword evidence="2" id="KW-1133">Transmembrane helix</keyword>
<comment type="caution">
    <text evidence="3">The sequence shown here is derived from an EMBL/GenBank/DDBJ whole genome shotgun (WGS) entry which is preliminary data.</text>
</comment>
<dbReference type="AlphaFoldDB" id="A0AA43GUE6"/>
<dbReference type="Proteomes" id="UP001159387">
    <property type="component" value="Unassembled WGS sequence"/>
</dbReference>
<organism evidence="3 4">
    <name type="scientific">Chrysosporum bergii ANA360D</name>
    <dbReference type="NCBI Taxonomy" id="617107"/>
    <lineage>
        <taxon>Bacteria</taxon>
        <taxon>Bacillati</taxon>
        <taxon>Cyanobacteriota</taxon>
        <taxon>Cyanophyceae</taxon>
        <taxon>Nostocales</taxon>
        <taxon>Nodulariaceae</taxon>
        <taxon>Chrysosporum</taxon>
    </lineage>
</organism>
<dbReference type="Gene3D" id="3.40.50.720">
    <property type="entry name" value="NAD(P)-binding Rossmann-like Domain"/>
    <property type="match status" value="1"/>
</dbReference>
<keyword evidence="1" id="KW-0560">Oxidoreductase</keyword>
<evidence type="ECO:0000313" key="4">
    <source>
        <dbReference type="Proteomes" id="UP001159387"/>
    </source>
</evidence>
<dbReference type="GO" id="GO:0016706">
    <property type="term" value="F:2-oxoglutarate-dependent dioxygenase activity"/>
    <property type="evidence" value="ECO:0007669"/>
    <property type="project" value="UniProtKB-ARBA"/>
</dbReference>
<dbReference type="RefSeq" id="WP_280655890.1">
    <property type="nucleotide sequence ID" value="NZ_JANQDH010000114.1"/>
</dbReference>
<keyword evidence="2" id="KW-0812">Transmembrane</keyword>
<keyword evidence="2" id="KW-0472">Membrane</keyword>
<dbReference type="InterPro" id="IPR008775">
    <property type="entry name" value="Phytyl_CoA_dOase-like"/>
</dbReference>